<evidence type="ECO:0000256" key="1">
    <source>
        <dbReference type="SAM" id="MobiDB-lite"/>
    </source>
</evidence>
<sequence>MAFIRLNELLTANTQYIVKVKWKVNSEDGELSASVFLTGTEKSEVVSVKGEVAYKLWDLLHVNEEIPRGTAPDSKEAASPSLARRVRKEW</sequence>
<name>A0A951U496_9CYAN</name>
<accession>A0A951U496</accession>
<comment type="caution">
    <text evidence="2">The sequence shown here is derived from an EMBL/GenBank/DDBJ whole genome shotgun (WGS) entry which is preliminary data.</text>
</comment>
<evidence type="ECO:0000313" key="3">
    <source>
        <dbReference type="Proteomes" id="UP000707356"/>
    </source>
</evidence>
<proteinExistence type="predicted"/>
<reference evidence="2" key="1">
    <citation type="submission" date="2021-05" db="EMBL/GenBank/DDBJ databases">
        <authorList>
            <person name="Pietrasiak N."/>
            <person name="Ward R."/>
            <person name="Stajich J.E."/>
            <person name="Kurbessoian T."/>
        </authorList>
    </citation>
    <scope>NUCLEOTIDE SEQUENCE</scope>
    <source>
        <strain evidence="2">GSE-TBD4-15B</strain>
    </source>
</reference>
<evidence type="ECO:0000313" key="2">
    <source>
        <dbReference type="EMBL" id="MBW4465405.1"/>
    </source>
</evidence>
<dbReference type="EMBL" id="JAHHHV010000042">
    <property type="protein sequence ID" value="MBW4465405.1"/>
    <property type="molecule type" value="Genomic_DNA"/>
</dbReference>
<dbReference type="AlphaFoldDB" id="A0A951U496"/>
<gene>
    <name evidence="2" type="ORF">KME07_08190</name>
</gene>
<dbReference type="Proteomes" id="UP000707356">
    <property type="component" value="Unassembled WGS sequence"/>
</dbReference>
<reference evidence="2" key="2">
    <citation type="journal article" date="2022" name="Microbiol. Resour. Announc.">
        <title>Metagenome Sequencing to Explore Phylogenomics of Terrestrial Cyanobacteria.</title>
        <authorList>
            <person name="Ward R.D."/>
            <person name="Stajich J.E."/>
            <person name="Johansen J.R."/>
            <person name="Huntemann M."/>
            <person name="Clum A."/>
            <person name="Foster B."/>
            <person name="Foster B."/>
            <person name="Roux S."/>
            <person name="Palaniappan K."/>
            <person name="Varghese N."/>
            <person name="Mukherjee S."/>
            <person name="Reddy T.B.K."/>
            <person name="Daum C."/>
            <person name="Copeland A."/>
            <person name="Chen I.A."/>
            <person name="Ivanova N.N."/>
            <person name="Kyrpides N.C."/>
            <person name="Shapiro N."/>
            <person name="Eloe-Fadrosh E.A."/>
            <person name="Pietrasiak N."/>
        </authorList>
    </citation>
    <scope>NUCLEOTIDE SEQUENCE</scope>
    <source>
        <strain evidence="2">GSE-TBD4-15B</strain>
    </source>
</reference>
<protein>
    <submittedName>
        <fullName evidence="2">Uncharacterized protein</fullName>
    </submittedName>
</protein>
<feature type="region of interest" description="Disordered" evidence="1">
    <location>
        <begin position="68"/>
        <end position="90"/>
    </location>
</feature>
<organism evidence="2 3">
    <name type="scientific">Pegethrix bostrychoides GSE-TBD4-15B</name>
    <dbReference type="NCBI Taxonomy" id="2839662"/>
    <lineage>
        <taxon>Bacteria</taxon>
        <taxon>Bacillati</taxon>
        <taxon>Cyanobacteriota</taxon>
        <taxon>Cyanophyceae</taxon>
        <taxon>Oculatellales</taxon>
        <taxon>Oculatellaceae</taxon>
        <taxon>Pegethrix</taxon>
    </lineage>
</organism>